<reference evidence="4 5" key="1">
    <citation type="submission" date="2024-04" db="EMBL/GenBank/DDBJ databases">
        <authorList>
            <person name="Rising A."/>
            <person name="Reimegard J."/>
            <person name="Sonavane S."/>
            <person name="Akerstrom W."/>
            <person name="Nylinder S."/>
            <person name="Hedman E."/>
            <person name="Kallberg Y."/>
        </authorList>
    </citation>
    <scope>NUCLEOTIDE SEQUENCE [LARGE SCALE GENOMIC DNA]</scope>
</reference>
<gene>
    <name evidence="4" type="ORF">LARSCL_LOCUS7898</name>
</gene>
<protein>
    <recommendedName>
        <fullName evidence="2">Small ribosomal subunit protein bS6m</fullName>
    </recommendedName>
    <alternativeName>
        <fullName evidence="3">28S ribosomal protein S6, mitochondrial</fullName>
    </alternativeName>
</protein>
<name>A0AAV1ZX61_9ARAC</name>
<proteinExistence type="inferred from homology"/>
<sequence>MPAYELSLLFRNLPKQDLAAALKRVGTLLLDHGVVLHNLQNLGTKDLPYRIRKEETYYHKGSYFTYKFTGSPTIFAEIKEVCNRDTDILKHGFVDVYKEDPKNCTLEEELLPPALRPSVKKLLEQSKKHKGVSKPIYKHLKTWNYFDIYM</sequence>
<evidence type="ECO:0000313" key="5">
    <source>
        <dbReference type="Proteomes" id="UP001497382"/>
    </source>
</evidence>
<evidence type="ECO:0000256" key="1">
    <source>
        <dbReference type="ARBA" id="ARBA00009512"/>
    </source>
</evidence>
<dbReference type="GO" id="GO:0003735">
    <property type="term" value="F:structural constituent of ribosome"/>
    <property type="evidence" value="ECO:0007669"/>
    <property type="project" value="InterPro"/>
</dbReference>
<comment type="caution">
    <text evidence="4">The sequence shown here is derived from an EMBL/GenBank/DDBJ whole genome shotgun (WGS) entry which is preliminary data.</text>
</comment>
<dbReference type="GO" id="GO:0006412">
    <property type="term" value="P:translation"/>
    <property type="evidence" value="ECO:0007669"/>
    <property type="project" value="InterPro"/>
</dbReference>
<dbReference type="InterPro" id="IPR014717">
    <property type="entry name" value="Transl_elong_EF1B/ribsomal_bS6"/>
</dbReference>
<dbReference type="SUPFAM" id="SSF54995">
    <property type="entry name" value="Ribosomal protein S6"/>
    <property type="match status" value="1"/>
</dbReference>
<dbReference type="AlphaFoldDB" id="A0AAV1ZX61"/>
<comment type="similarity">
    <text evidence="1">Belongs to the bacterial ribosomal protein bS6 family.</text>
</comment>
<dbReference type="InterPro" id="IPR035980">
    <property type="entry name" value="Ribosomal_bS6_sf"/>
</dbReference>
<evidence type="ECO:0000313" key="4">
    <source>
        <dbReference type="EMBL" id="CAL1275127.1"/>
    </source>
</evidence>
<evidence type="ECO:0000256" key="3">
    <source>
        <dbReference type="ARBA" id="ARBA00035365"/>
    </source>
</evidence>
<keyword evidence="5" id="KW-1185">Reference proteome</keyword>
<dbReference type="EMBL" id="CAXIEN010000083">
    <property type="protein sequence ID" value="CAL1275127.1"/>
    <property type="molecule type" value="Genomic_DNA"/>
</dbReference>
<dbReference type="Proteomes" id="UP001497382">
    <property type="component" value="Unassembled WGS sequence"/>
</dbReference>
<dbReference type="PANTHER" id="PTHR21011">
    <property type="entry name" value="MITOCHONDRIAL 28S RIBOSOMAL PROTEIN S6"/>
    <property type="match status" value="1"/>
</dbReference>
<dbReference type="CDD" id="cd15465">
    <property type="entry name" value="bS6_mito"/>
    <property type="match status" value="1"/>
</dbReference>
<accession>A0AAV1ZX61</accession>
<dbReference type="Pfam" id="PF01250">
    <property type="entry name" value="Ribosomal_S6"/>
    <property type="match status" value="1"/>
</dbReference>
<dbReference type="InterPro" id="IPR000529">
    <property type="entry name" value="Ribosomal_bS6"/>
</dbReference>
<evidence type="ECO:0000256" key="2">
    <source>
        <dbReference type="ARBA" id="ARBA00035170"/>
    </source>
</evidence>
<organism evidence="4 5">
    <name type="scientific">Larinioides sclopetarius</name>
    <dbReference type="NCBI Taxonomy" id="280406"/>
    <lineage>
        <taxon>Eukaryota</taxon>
        <taxon>Metazoa</taxon>
        <taxon>Ecdysozoa</taxon>
        <taxon>Arthropoda</taxon>
        <taxon>Chelicerata</taxon>
        <taxon>Arachnida</taxon>
        <taxon>Araneae</taxon>
        <taxon>Araneomorphae</taxon>
        <taxon>Entelegynae</taxon>
        <taxon>Araneoidea</taxon>
        <taxon>Araneidae</taxon>
        <taxon>Larinioides</taxon>
    </lineage>
</organism>
<dbReference type="GO" id="GO:0070181">
    <property type="term" value="F:small ribosomal subunit rRNA binding"/>
    <property type="evidence" value="ECO:0007669"/>
    <property type="project" value="TreeGrafter"/>
</dbReference>
<dbReference type="PANTHER" id="PTHR21011:SF1">
    <property type="entry name" value="SMALL RIBOSOMAL SUBUNIT PROTEIN BS6M"/>
    <property type="match status" value="1"/>
</dbReference>
<dbReference type="GO" id="GO:0005763">
    <property type="term" value="C:mitochondrial small ribosomal subunit"/>
    <property type="evidence" value="ECO:0007669"/>
    <property type="project" value="TreeGrafter"/>
</dbReference>
<dbReference type="Gene3D" id="3.30.70.60">
    <property type="match status" value="1"/>
</dbReference>